<feature type="binding site" evidence="7">
    <location>
        <position position="72"/>
    </location>
    <ligand>
        <name>S-adenosyl-L-methionine</name>
        <dbReference type="ChEBI" id="CHEBI:59789"/>
    </ligand>
</feature>
<dbReference type="HOGENOM" id="CLU_038422_2_0_4"/>
<dbReference type="EC" id="2.1.1.199" evidence="7"/>
<dbReference type="InterPro" id="IPR002903">
    <property type="entry name" value="RsmH"/>
</dbReference>
<dbReference type="Gene3D" id="1.10.150.170">
    <property type="entry name" value="Putative methyltransferase TM0872, insert domain"/>
    <property type="match status" value="1"/>
</dbReference>
<dbReference type="HAMAP" id="MF_01007">
    <property type="entry name" value="16SrRNA_methyltr_H"/>
    <property type="match status" value="1"/>
</dbReference>
<dbReference type="PIRSF" id="PIRSF004486">
    <property type="entry name" value="MraW"/>
    <property type="match status" value="1"/>
</dbReference>
<evidence type="ECO:0000313" key="8">
    <source>
        <dbReference type="EMBL" id="AGF47125.1"/>
    </source>
</evidence>
<keyword evidence="3 7" id="KW-0698">rRNA processing</keyword>
<keyword evidence="5 7" id="KW-0808">Transferase</keyword>
<dbReference type="GO" id="GO:0070475">
    <property type="term" value="P:rRNA base methylation"/>
    <property type="evidence" value="ECO:0007669"/>
    <property type="project" value="UniProtKB-UniRule"/>
</dbReference>
<dbReference type="PATRIC" id="fig|1208919.3.peg.566"/>
<dbReference type="InterPro" id="IPR029063">
    <property type="entry name" value="SAM-dependent_MTases_sf"/>
</dbReference>
<feature type="binding site" evidence="7">
    <location>
        <position position="126"/>
    </location>
    <ligand>
        <name>S-adenosyl-L-methionine</name>
        <dbReference type="ChEBI" id="CHEBI:59789"/>
    </ligand>
</feature>
<dbReference type="GO" id="GO:0005737">
    <property type="term" value="C:cytoplasm"/>
    <property type="evidence" value="ECO:0007669"/>
    <property type="project" value="UniProtKB-SubCell"/>
</dbReference>
<dbReference type="Gene3D" id="3.40.50.150">
    <property type="entry name" value="Vaccinia Virus protein VP39"/>
    <property type="match status" value="1"/>
</dbReference>
<keyword evidence="2 7" id="KW-0963">Cytoplasm</keyword>
<keyword evidence="4 7" id="KW-0489">Methyltransferase</keyword>
<comment type="catalytic activity">
    <reaction evidence="7">
        <text>cytidine(1402) in 16S rRNA + S-adenosyl-L-methionine = N(4)-methylcytidine(1402) in 16S rRNA + S-adenosyl-L-homocysteine + H(+)</text>
        <dbReference type="Rhea" id="RHEA:42928"/>
        <dbReference type="Rhea" id="RHEA-COMP:10286"/>
        <dbReference type="Rhea" id="RHEA-COMP:10287"/>
        <dbReference type="ChEBI" id="CHEBI:15378"/>
        <dbReference type="ChEBI" id="CHEBI:57856"/>
        <dbReference type="ChEBI" id="CHEBI:59789"/>
        <dbReference type="ChEBI" id="CHEBI:74506"/>
        <dbReference type="ChEBI" id="CHEBI:82748"/>
        <dbReference type="EC" id="2.1.1.199"/>
    </reaction>
</comment>
<dbReference type="Pfam" id="PF01795">
    <property type="entry name" value="Methyltransf_5"/>
    <property type="match status" value="1"/>
</dbReference>
<dbReference type="Proteomes" id="UP000011547">
    <property type="component" value="Chromosome"/>
</dbReference>
<accession>M1M4J0</accession>
<evidence type="ECO:0000256" key="1">
    <source>
        <dbReference type="ARBA" id="ARBA00010396"/>
    </source>
</evidence>
<comment type="function">
    <text evidence="7">Specifically methylates the N4 position of cytidine in position 1402 (C1402) of 16S rRNA.</text>
</comment>
<evidence type="ECO:0000313" key="9">
    <source>
        <dbReference type="Proteomes" id="UP000011547"/>
    </source>
</evidence>
<dbReference type="InterPro" id="IPR023397">
    <property type="entry name" value="SAM-dep_MeTrfase_MraW_recog"/>
</dbReference>
<dbReference type="EMBL" id="CP003803">
    <property type="protein sequence ID" value="AGF47125.1"/>
    <property type="molecule type" value="Genomic_DNA"/>
</dbReference>
<dbReference type="KEGG" id="kde:CDSE_0881"/>
<dbReference type="STRING" id="1208919.CDSE_0881"/>
<dbReference type="GO" id="GO:0071424">
    <property type="term" value="F:rRNA (cytosine-N4-)-methyltransferase activity"/>
    <property type="evidence" value="ECO:0007669"/>
    <property type="project" value="UniProtKB-UniRule"/>
</dbReference>
<evidence type="ECO:0000256" key="3">
    <source>
        <dbReference type="ARBA" id="ARBA00022552"/>
    </source>
</evidence>
<reference evidence="8 9" key="1">
    <citation type="journal article" date="2013" name="Genome Biol. Evol.">
        <title>Genome evolution and phylogenomic analysis of candidatus kinetoplastibacterium, the betaproteobacterial endosymbionts of strigomonas and angomonas.</title>
        <authorList>
            <person name="Alves J.M."/>
            <person name="Serrano M.G."/>
            <person name="Maia da Silva F."/>
            <person name="Voegtly L.J."/>
            <person name="Matveyev A.V."/>
            <person name="Teixeira M.M."/>
            <person name="Camargo E.P."/>
            <person name="Buck G.A."/>
        </authorList>
    </citation>
    <scope>NUCLEOTIDE SEQUENCE [LARGE SCALE GENOMIC DNA]</scope>
    <source>
        <strain evidence="8 9">TCC079E</strain>
    </source>
</reference>
<comment type="similarity">
    <text evidence="1 7">Belongs to the methyltransferase superfamily. RsmH family.</text>
</comment>
<sequence length="327" mass="37106">MNHKPVLLKQTISSLLFRKSIKKNTNLLEKYSLIKQKGSFNGIFVDGTFGRGGHTKELLSFLDSDSMVFVFDKDPEAIVVANDLAKQDNRVNVIHNSFACIKEELYSRNVNYVDGIMLDLGISSPQIERGERGFSFMRDGPLDMRMDNTKGITVSDWIQKASLNEIKDVLSNYGEERFALQIAKAIIAYRDKKPFTSTFELSECISKAIPIREKCKHPATRSFQALRIHINNELLDLSKCLKSSIDLLNPAGVLSVISFHSLEDRIVKKSINSDLLKQNVYIDLPIYAKDIPEPSMRSVLRIFPSKEEINENPRSRSAVLRVSQKSY</sequence>
<evidence type="ECO:0000256" key="7">
    <source>
        <dbReference type="HAMAP-Rule" id="MF_01007"/>
    </source>
</evidence>
<dbReference type="RefSeq" id="WP_015396536.1">
    <property type="nucleotide sequence ID" value="NC_020294.1"/>
</dbReference>
<keyword evidence="6 7" id="KW-0949">S-adenosyl-L-methionine</keyword>
<evidence type="ECO:0000256" key="5">
    <source>
        <dbReference type="ARBA" id="ARBA00022679"/>
    </source>
</evidence>
<dbReference type="PANTHER" id="PTHR11265">
    <property type="entry name" value="S-ADENOSYL-METHYLTRANSFERASE MRAW"/>
    <property type="match status" value="1"/>
</dbReference>
<dbReference type="eggNOG" id="COG0275">
    <property type="taxonomic scope" value="Bacteria"/>
</dbReference>
<feature type="binding site" evidence="7">
    <location>
        <position position="119"/>
    </location>
    <ligand>
        <name>S-adenosyl-L-methionine</name>
        <dbReference type="ChEBI" id="CHEBI:59789"/>
    </ligand>
</feature>
<gene>
    <name evidence="7" type="primary">rsmH</name>
    <name evidence="8" type="ORF">CDSE_0881</name>
</gene>
<keyword evidence="9" id="KW-1185">Reference proteome</keyword>
<evidence type="ECO:0000256" key="4">
    <source>
        <dbReference type="ARBA" id="ARBA00022603"/>
    </source>
</evidence>
<organism evidence="8 9">
    <name type="scientific">Candidatus Kinetoplastidibacterium desouzai TCC079E</name>
    <dbReference type="NCBI Taxonomy" id="1208919"/>
    <lineage>
        <taxon>Bacteria</taxon>
        <taxon>Pseudomonadati</taxon>
        <taxon>Pseudomonadota</taxon>
        <taxon>Betaproteobacteria</taxon>
        <taxon>Candidatus Kinetoplastidibacterium</taxon>
    </lineage>
</organism>
<feature type="binding site" evidence="7">
    <location>
        <position position="98"/>
    </location>
    <ligand>
        <name>S-adenosyl-L-methionine</name>
        <dbReference type="ChEBI" id="CHEBI:59789"/>
    </ligand>
</feature>
<dbReference type="NCBIfam" id="TIGR00006">
    <property type="entry name" value="16S rRNA (cytosine(1402)-N(4))-methyltransferase RsmH"/>
    <property type="match status" value="1"/>
</dbReference>
<feature type="binding site" evidence="7">
    <location>
        <begin position="52"/>
        <end position="54"/>
    </location>
    <ligand>
        <name>S-adenosyl-L-methionine</name>
        <dbReference type="ChEBI" id="CHEBI:59789"/>
    </ligand>
</feature>
<proteinExistence type="inferred from homology"/>
<dbReference type="SUPFAM" id="SSF81799">
    <property type="entry name" value="Putative methyltransferase TM0872, insert domain"/>
    <property type="match status" value="1"/>
</dbReference>
<name>M1M4J0_9PROT</name>
<evidence type="ECO:0000256" key="6">
    <source>
        <dbReference type="ARBA" id="ARBA00022691"/>
    </source>
</evidence>
<dbReference type="OrthoDB" id="9806637at2"/>
<dbReference type="FunFam" id="1.10.150.170:FF:000001">
    <property type="entry name" value="Ribosomal RNA small subunit methyltransferase H"/>
    <property type="match status" value="1"/>
</dbReference>
<dbReference type="PANTHER" id="PTHR11265:SF0">
    <property type="entry name" value="12S RRNA N4-METHYLCYTIDINE METHYLTRANSFERASE"/>
    <property type="match status" value="1"/>
</dbReference>
<dbReference type="SUPFAM" id="SSF53335">
    <property type="entry name" value="S-adenosyl-L-methionine-dependent methyltransferases"/>
    <property type="match status" value="1"/>
</dbReference>
<dbReference type="AlphaFoldDB" id="M1M4J0"/>
<comment type="subcellular location">
    <subcellularLocation>
        <location evidence="7">Cytoplasm</location>
    </subcellularLocation>
</comment>
<protein>
    <recommendedName>
        <fullName evidence="7">Ribosomal RNA small subunit methyltransferase H</fullName>
        <ecNumber evidence="7">2.1.1.199</ecNumber>
    </recommendedName>
    <alternativeName>
        <fullName evidence="7">16S rRNA m(4)C1402 methyltransferase</fullName>
    </alternativeName>
    <alternativeName>
        <fullName evidence="7">rRNA (cytosine-N(4)-)-methyltransferase RsmH</fullName>
    </alternativeName>
</protein>
<evidence type="ECO:0000256" key="2">
    <source>
        <dbReference type="ARBA" id="ARBA00022490"/>
    </source>
</evidence>